<feature type="domain" description="Transposase-associated" evidence="2">
    <location>
        <begin position="21"/>
        <end position="64"/>
    </location>
</feature>
<evidence type="ECO:0000313" key="3">
    <source>
        <dbReference type="EMBL" id="WVZ74606.1"/>
    </source>
</evidence>
<reference evidence="3 4" key="1">
    <citation type="submission" date="2024-02" db="EMBL/GenBank/DDBJ databases">
        <title>High-quality chromosome-scale genome assembly of Pensacola bahiagrass (Paspalum notatum Flugge var. saurae).</title>
        <authorList>
            <person name="Vega J.M."/>
            <person name="Podio M."/>
            <person name="Orjuela J."/>
            <person name="Siena L.A."/>
            <person name="Pessino S.C."/>
            <person name="Combes M.C."/>
            <person name="Mariac C."/>
            <person name="Albertini E."/>
            <person name="Pupilli F."/>
            <person name="Ortiz J.P.A."/>
            <person name="Leblanc O."/>
        </authorList>
    </citation>
    <scope>NUCLEOTIDE SEQUENCE [LARGE SCALE GENOMIC DNA]</scope>
    <source>
        <strain evidence="3">R1</strain>
        <tissue evidence="3">Leaf</tissue>
    </source>
</reference>
<accession>A0AAQ3WV51</accession>
<dbReference type="Pfam" id="PF13963">
    <property type="entry name" value="Transpos_assoc"/>
    <property type="match status" value="1"/>
</dbReference>
<protein>
    <recommendedName>
        <fullName evidence="2">Transposase-associated domain-containing protein</fullName>
    </recommendedName>
</protein>
<evidence type="ECO:0000259" key="2">
    <source>
        <dbReference type="Pfam" id="PF13963"/>
    </source>
</evidence>
<dbReference type="InterPro" id="IPR029480">
    <property type="entry name" value="Transpos_assoc"/>
</dbReference>
<dbReference type="PANTHER" id="PTHR10775">
    <property type="entry name" value="OS08G0208400 PROTEIN"/>
    <property type="match status" value="1"/>
</dbReference>
<dbReference type="Proteomes" id="UP001341281">
    <property type="component" value="Chromosome 05"/>
</dbReference>
<evidence type="ECO:0000256" key="1">
    <source>
        <dbReference type="SAM" id="Phobius"/>
    </source>
</evidence>
<gene>
    <name evidence="3" type="ORF">U9M48_022768</name>
</gene>
<organism evidence="3 4">
    <name type="scientific">Paspalum notatum var. saurae</name>
    <dbReference type="NCBI Taxonomy" id="547442"/>
    <lineage>
        <taxon>Eukaryota</taxon>
        <taxon>Viridiplantae</taxon>
        <taxon>Streptophyta</taxon>
        <taxon>Embryophyta</taxon>
        <taxon>Tracheophyta</taxon>
        <taxon>Spermatophyta</taxon>
        <taxon>Magnoliopsida</taxon>
        <taxon>Liliopsida</taxon>
        <taxon>Poales</taxon>
        <taxon>Poaceae</taxon>
        <taxon>PACMAD clade</taxon>
        <taxon>Panicoideae</taxon>
        <taxon>Andropogonodae</taxon>
        <taxon>Paspaleae</taxon>
        <taxon>Paspalinae</taxon>
        <taxon>Paspalum</taxon>
    </lineage>
</organism>
<sequence>VSLLIYFNILNQLLSKCIIDKSWMDMPRQTNEYTKGVDNFLEFAFSNSARGNKTLCPCKACQNCFGESLNHGEPIYSSFGNSQQPDRVQVQETNEEDDVSNLFRDLAGGLDDNFDLQGSEEQEDEDMESFYKLVKDASQELYLGCRNFSKLCLIIRLLHIKFLGGGVIKNVLPEGSSLRKNFNAAKNMGTSISMLVIMIAYCFIKSMKRKMFVQMQHLKWKSQKKSPNGKRMHRVPMKVLWHFPVKKRFQRFFMSSKTAPDARWYDEERIKDGLLRHPVDAPSCVTP</sequence>
<keyword evidence="1" id="KW-0472">Membrane</keyword>
<feature type="transmembrane region" description="Helical" evidence="1">
    <location>
        <begin position="184"/>
        <end position="204"/>
    </location>
</feature>
<evidence type="ECO:0000313" key="4">
    <source>
        <dbReference type="Proteomes" id="UP001341281"/>
    </source>
</evidence>
<feature type="non-terminal residue" evidence="3">
    <location>
        <position position="287"/>
    </location>
</feature>
<dbReference type="PANTHER" id="PTHR10775:SF182">
    <property type="entry name" value="TRANSPOSON, EN_SPM-LIKE, TRANSPOSASE-ASSOCIATED DOMAIN PROTEIN-RELATED"/>
    <property type="match status" value="1"/>
</dbReference>
<dbReference type="AlphaFoldDB" id="A0AAQ3WV51"/>
<keyword evidence="1" id="KW-1133">Transmembrane helix</keyword>
<name>A0AAQ3WV51_PASNO</name>
<keyword evidence="1" id="KW-0812">Transmembrane</keyword>
<keyword evidence="4" id="KW-1185">Reference proteome</keyword>
<dbReference type="EMBL" id="CP144749">
    <property type="protein sequence ID" value="WVZ74606.1"/>
    <property type="molecule type" value="Genomic_DNA"/>
</dbReference>
<proteinExistence type="predicted"/>